<dbReference type="PANTHER" id="PTHR34385">
    <property type="entry name" value="D-ALANYL-D-ALANINE CARBOXYPEPTIDASE"/>
    <property type="match status" value="1"/>
</dbReference>
<accession>A0A4S2DR74</accession>
<feature type="transmembrane region" description="Helical" evidence="1">
    <location>
        <begin position="20"/>
        <end position="36"/>
    </location>
</feature>
<name>A0A4S2DR74_9CLOT</name>
<dbReference type="Gene3D" id="3.30.1380.10">
    <property type="match status" value="1"/>
</dbReference>
<dbReference type="CDD" id="cd14852">
    <property type="entry name" value="LD-carboxypeptidase"/>
    <property type="match status" value="1"/>
</dbReference>
<dbReference type="Pfam" id="PF02557">
    <property type="entry name" value="VanY"/>
    <property type="match status" value="1"/>
</dbReference>
<dbReference type="Proteomes" id="UP000306888">
    <property type="component" value="Unassembled WGS sequence"/>
</dbReference>
<feature type="domain" description="D-alanyl-D-alanine carboxypeptidase-like core" evidence="2">
    <location>
        <begin position="230"/>
        <end position="354"/>
    </location>
</feature>
<dbReference type="AlphaFoldDB" id="A0A4S2DR74"/>
<keyword evidence="3" id="KW-0645">Protease</keyword>
<keyword evidence="3" id="KW-0121">Carboxypeptidase</keyword>
<proteinExistence type="predicted"/>
<protein>
    <submittedName>
        <fullName evidence="3">D-alanyl-D-alanine carboxypeptidase family protein</fullName>
    </submittedName>
</protein>
<dbReference type="EMBL" id="SRYR01000001">
    <property type="protein sequence ID" value="TGY44392.1"/>
    <property type="molecule type" value="Genomic_DNA"/>
</dbReference>
<dbReference type="OrthoDB" id="9792074at2"/>
<keyword evidence="1" id="KW-1133">Transmembrane helix</keyword>
<dbReference type="InterPro" id="IPR003709">
    <property type="entry name" value="VanY-like_core_dom"/>
</dbReference>
<keyword evidence="1" id="KW-0812">Transmembrane</keyword>
<keyword evidence="4" id="KW-1185">Reference proteome</keyword>
<sequence>MNKRHISKKQALKNRTKRLVLFIVILGVVIYGPIKFKHIKLNKSQAVASERFSSELESIQEFKEIKKSIDNLYGDEDKINSIKKSIANIQSKLNDNITEELKNEISDLYAKINEISAENERDLEAYSNKINSEDLKGFNDEEIGKVNEITNSYTDLFKEKNYIDAREKLKELESYVQDIKKEANTRRIKEVYDEASNEDPSTREPKVVKGILIVNKEYGLPDTYAPGESEEARQAFENMKVDASKEGIYLNAFSTYRNYWAQNRLYNNYVANYGQDPTDTFSARAGFSEHQTGLAFDIGGADRSLWAMEDFKYTDEAKWLKENAYKYGFILRYPEGKEWKTGYMHESWHFRYVGVEHSENFKDSDLTLEEYLGL</sequence>
<dbReference type="InterPro" id="IPR058193">
    <property type="entry name" value="VanY/YodJ_core_dom"/>
</dbReference>
<dbReference type="GO" id="GO:0006508">
    <property type="term" value="P:proteolysis"/>
    <property type="evidence" value="ECO:0007669"/>
    <property type="project" value="InterPro"/>
</dbReference>
<dbReference type="GO" id="GO:0004180">
    <property type="term" value="F:carboxypeptidase activity"/>
    <property type="evidence" value="ECO:0007669"/>
    <property type="project" value="UniProtKB-KW"/>
</dbReference>
<keyword evidence="1" id="KW-0472">Membrane</keyword>
<dbReference type="PANTHER" id="PTHR34385:SF1">
    <property type="entry name" value="PEPTIDOGLYCAN L-ALANYL-D-GLUTAMATE ENDOPEPTIDASE CWLK"/>
    <property type="match status" value="1"/>
</dbReference>
<reference evidence="3 4" key="1">
    <citation type="submission" date="2019-04" db="EMBL/GenBank/DDBJ databases">
        <title>Microbes associate with the intestines of laboratory mice.</title>
        <authorList>
            <person name="Navarre W."/>
            <person name="Wong E."/>
            <person name="Huang K."/>
            <person name="Tropini C."/>
            <person name="Ng K."/>
            <person name="Yu B."/>
        </authorList>
    </citation>
    <scope>NUCLEOTIDE SEQUENCE [LARGE SCALE GENOMIC DNA]</scope>
    <source>
        <strain evidence="3 4">NM50_B9-20</strain>
    </source>
</reference>
<dbReference type="InterPro" id="IPR009045">
    <property type="entry name" value="Zn_M74/Hedgehog-like"/>
</dbReference>
<dbReference type="SUPFAM" id="SSF55166">
    <property type="entry name" value="Hedgehog/DD-peptidase"/>
    <property type="match status" value="1"/>
</dbReference>
<evidence type="ECO:0000256" key="1">
    <source>
        <dbReference type="SAM" id="Phobius"/>
    </source>
</evidence>
<evidence type="ECO:0000313" key="3">
    <source>
        <dbReference type="EMBL" id="TGY44392.1"/>
    </source>
</evidence>
<keyword evidence="3" id="KW-0378">Hydrolase</keyword>
<organism evidence="3 4">
    <name type="scientific">Clostridium sartagoforme</name>
    <dbReference type="NCBI Taxonomy" id="84031"/>
    <lineage>
        <taxon>Bacteria</taxon>
        <taxon>Bacillati</taxon>
        <taxon>Bacillota</taxon>
        <taxon>Clostridia</taxon>
        <taxon>Eubacteriales</taxon>
        <taxon>Clostridiaceae</taxon>
        <taxon>Clostridium</taxon>
    </lineage>
</organism>
<comment type="caution">
    <text evidence="3">The sequence shown here is derived from an EMBL/GenBank/DDBJ whole genome shotgun (WGS) entry which is preliminary data.</text>
</comment>
<gene>
    <name evidence="3" type="ORF">E5347_06155</name>
</gene>
<dbReference type="InterPro" id="IPR052179">
    <property type="entry name" value="DD-CPase-like"/>
</dbReference>
<evidence type="ECO:0000259" key="2">
    <source>
        <dbReference type="Pfam" id="PF02557"/>
    </source>
</evidence>
<evidence type="ECO:0000313" key="4">
    <source>
        <dbReference type="Proteomes" id="UP000306888"/>
    </source>
</evidence>